<evidence type="ECO:0000313" key="3">
    <source>
        <dbReference type="EMBL" id="EHL03827.1"/>
    </source>
</evidence>
<evidence type="ECO:0000259" key="2">
    <source>
        <dbReference type="SMART" id="SM00827"/>
    </source>
</evidence>
<evidence type="ECO:0000256" key="1">
    <source>
        <dbReference type="ARBA" id="ARBA00022679"/>
    </source>
</evidence>
<dbReference type="GO" id="GO:0006633">
    <property type="term" value="P:fatty acid biosynthetic process"/>
    <property type="evidence" value="ECO:0007669"/>
    <property type="project" value="InterPro"/>
</dbReference>
<gene>
    <name evidence="3" type="ORF">M7I_0017</name>
</gene>
<keyword evidence="4" id="KW-1185">Reference proteome</keyword>
<dbReference type="InterPro" id="IPR001227">
    <property type="entry name" value="Ac_transferase_dom_sf"/>
</dbReference>
<dbReference type="Gene3D" id="3.30.1120.100">
    <property type="match status" value="1"/>
</dbReference>
<dbReference type="EMBL" id="AGUE01000001">
    <property type="protein sequence ID" value="EHL03827.1"/>
    <property type="molecule type" value="Genomic_DNA"/>
</dbReference>
<reference evidence="3 4" key="1">
    <citation type="journal article" date="2012" name="Eukaryot. Cell">
        <title>Genome sequence of the fungus Glarea lozoyensis: the first genome sequence of a species from the Helotiaceae family.</title>
        <authorList>
            <person name="Youssar L."/>
            <person name="Gruening B.A."/>
            <person name="Erxleben A."/>
            <person name="Guenther S."/>
            <person name="Huettel W."/>
        </authorList>
    </citation>
    <scope>NUCLEOTIDE SEQUENCE [LARGE SCALE GENOMIC DNA]</scope>
    <source>
        <strain evidence="4">ATCC 74030 / MF5533</strain>
    </source>
</reference>
<dbReference type="GO" id="GO:0004312">
    <property type="term" value="F:fatty acid synthase activity"/>
    <property type="evidence" value="ECO:0007669"/>
    <property type="project" value="InterPro"/>
</dbReference>
<dbReference type="Pfam" id="PF22235">
    <property type="entry name" value="FAS1_thioest_ins"/>
    <property type="match status" value="1"/>
</dbReference>
<dbReference type="Pfam" id="PF00698">
    <property type="entry name" value="Acyl_transf_1"/>
    <property type="match status" value="1"/>
</dbReference>
<dbReference type="Proteomes" id="UP000005446">
    <property type="component" value="Unassembled WGS sequence"/>
</dbReference>
<dbReference type="GO" id="GO:0019171">
    <property type="term" value="F:(3R)-hydroxyacyl-[acyl-carrier-protein] dehydratase activity"/>
    <property type="evidence" value="ECO:0007669"/>
    <property type="project" value="InterPro"/>
</dbReference>
<dbReference type="PRINTS" id="PR01483">
    <property type="entry name" value="FASYNTHASE"/>
</dbReference>
<dbReference type="PANTHER" id="PTHR10982">
    <property type="entry name" value="MALONYL COA-ACYL CARRIER PROTEIN TRANSACYLASE"/>
    <property type="match status" value="1"/>
</dbReference>
<dbReference type="HOGENOM" id="CLU_330651_0_0_1"/>
<dbReference type="InterPro" id="IPR013565">
    <property type="entry name" value="Fas1/AflB-like_central"/>
</dbReference>
<dbReference type="AlphaFoldDB" id="H0EC84"/>
<sequence>MGQPIHKIANRAVLLWKDLDDRIFSIKNPEKRLKALQSSRQEIIRRINSDYAKPWFAIDSSGESVEIEDLTYSECLRRLVNLMLDENFETWFKKDSLWQMEDLDAVVGRDPQRMNATRTEYHFDEHGLLPEYEDFINNLLSSHQGWAQACLSDEHVRFEDQPVKNPISAAFQPCHGDTVAVTYDEDKQPKNVELNSKALDGSAYTSISLKLVDKLRVLVTLQIDKECNSTNSSIVFEFAFNHQDQKHRLHEVTTSRDEMIKEFYSDIWEHERTFPSGIELGTEYYEKSITLSCQTVESFMSTITKSDLSPAGLVSTITRDKKPVVYVTSVFLIRGTFKSDEISTQLIDRYDISLPVTSLKLQALLRSRSWLKFTDSDEPLMGTTLRIKLRTEHKSRSVGHDLKVGGQVFQATEQGDVLNIEMQHVAMSQGKMVIAVRAYNSETSEKVLDATAEIEQGSTAYLFCGQGSQEKEMGLPLYNSNSAAKMIWDRGDKYFVDTYGKLSNTCVILYANKTLGFSLLDIVFRDPKTITIYFGGKRGRTIRSNYLQMTRKAICDGKEKMQPIIPGLTPTSKSYTFKEERGLLFSTQFAQPALTLMEIAEFEALKSHQVVQQDFKFAGHSLGEYAALAACTSFMTLENMLHLVFYRGLIMQNAMTRDGDGMTGFSMVALNPSKISRDMKQDFVREIIREIAEQSGLLLEIVNFNLEGQQYVCAGNLQALAILITTSDALSSLKSCQYTTSALKHLVAHHLTQSQDIPRPITLSRGVATIPLNGIDIPFHSTHLRAGIDTYRDYLKEKINESDIVPEEMVGKWIPNLVGVPFGTGRDFVERVVEVSGSQVLSEMLKGSDG</sequence>
<dbReference type="Pfam" id="PF08354">
    <property type="entry name" value="Fas1-AflB-like_hel"/>
    <property type="match status" value="2"/>
</dbReference>
<dbReference type="GO" id="GO:0005835">
    <property type="term" value="C:fatty acid synthase complex"/>
    <property type="evidence" value="ECO:0007669"/>
    <property type="project" value="InterPro"/>
</dbReference>
<evidence type="ECO:0000313" key="4">
    <source>
        <dbReference type="Proteomes" id="UP000005446"/>
    </source>
</evidence>
<comment type="caution">
    <text evidence="3">The sequence shown here is derived from an EMBL/GenBank/DDBJ whole genome shotgun (WGS) entry which is preliminary data.</text>
</comment>
<name>H0EC84_GLAL7</name>
<dbReference type="Pfam" id="PF17951">
    <property type="entry name" value="FAS_meander"/>
    <property type="match status" value="1"/>
</dbReference>
<dbReference type="Gene3D" id="2.40.128.700">
    <property type="match status" value="1"/>
</dbReference>
<dbReference type="InParanoid" id="H0EC84"/>
<dbReference type="InterPro" id="IPR050830">
    <property type="entry name" value="Fungal_FAS"/>
</dbReference>
<accession>H0EC84</accession>
<dbReference type="PANTHER" id="PTHR10982:SF21">
    <property type="entry name" value="FATTY ACID SYNTHASE SUBUNIT BETA"/>
    <property type="match status" value="1"/>
</dbReference>
<dbReference type="Gene3D" id="6.10.60.10">
    <property type="match status" value="1"/>
</dbReference>
<protein>
    <submittedName>
        <fullName evidence="3">Putative sterigmatocystin biosynthesis fatty acid synthase subunit beta</fullName>
    </submittedName>
</protein>
<dbReference type="Gene3D" id="3.40.366.10">
    <property type="entry name" value="Malonyl-Coenzyme A Acyl Carrier Protein, domain 2"/>
    <property type="match status" value="1"/>
</dbReference>
<dbReference type="InterPro" id="IPR040883">
    <property type="entry name" value="FAS_meander"/>
</dbReference>
<dbReference type="OrthoDB" id="4251012at2759"/>
<dbReference type="SMART" id="SM00827">
    <property type="entry name" value="PKS_AT"/>
    <property type="match status" value="1"/>
</dbReference>
<proteinExistence type="predicted"/>
<dbReference type="InterPro" id="IPR003965">
    <property type="entry name" value="Fatty_acid_synthase"/>
</dbReference>
<dbReference type="InterPro" id="IPR016035">
    <property type="entry name" value="Acyl_Trfase/lysoPLipase"/>
</dbReference>
<dbReference type="InterPro" id="IPR014043">
    <property type="entry name" value="Acyl_transferase_dom"/>
</dbReference>
<dbReference type="SUPFAM" id="SSF52151">
    <property type="entry name" value="FabD/lysophospholipase-like"/>
    <property type="match status" value="1"/>
</dbReference>
<keyword evidence="1" id="KW-0808">Transferase</keyword>
<dbReference type="GO" id="GO:0004318">
    <property type="term" value="F:enoyl-[acyl-carrier-protein] reductase (NADH) activity"/>
    <property type="evidence" value="ECO:0007669"/>
    <property type="project" value="InterPro"/>
</dbReference>
<organism evidence="3 4">
    <name type="scientific">Glarea lozoyensis (strain ATCC 74030 / MF5533)</name>
    <dbReference type="NCBI Taxonomy" id="1104152"/>
    <lineage>
        <taxon>Eukaryota</taxon>
        <taxon>Fungi</taxon>
        <taxon>Dikarya</taxon>
        <taxon>Ascomycota</taxon>
        <taxon>Pezizomycotina</taxon>
        <taxon>Leotiomycetes</taxon>
        <taxon>Helotiales</taxon>
        <taxon>Helotiaceae</taxon>
        <taxon>Glarea</taxon>
    </lineage>
</organism>
<feature type="domain" description="Malonyl-CoA:ACP transacylase (MAT)" evidence="2">
    <location>
        <begin position="462"/>
        <end position="767"/>
    </location>
</feature>